<evidence type="ECO:0000313" key="4">
    <source>
        <dbReference type="EMBL" id="CAA9340687.1"/>
    </source>
</evidence>
<reference evidence="4" key="1">
    <citation type="submission" date="2020-02" db="EMBL/GenBank/DDBJ databases">
        <authorList>
            <person name="Meier V. D."/>
        </authorList>
    </citation>
    <scope>NUCLEOTIDE SEQUENCE</scope>
    <source>
        <strain evidence="4">AVDCRST_MAG56</strain>
    </source>
</reference>
<accession>A0A6J4LXD3</accession>
<dbReference type="Pfam" id="PF00583">
    <property type="entry name" value="Acetyltransf_1"/>
    <property type="match status" value="1"/>
</dbReference>
<proteinExistence type="predicted"/>
<dbReference type="Gene3D" id="3.40.630.30">
    <property type="match status" value="1"/>
</dbReference>
<sequence>MSFTITQAHVSHLDGLVPLFDAYRVFYGQPSEPGRCRSFLAERLANRESVVYLAADGETHEPLGFVQLYPLFSSVSVQRLWIVNDLFVQPGARKRGVAAGLLERCRNLARETGAKGLQLETATDNHAAQRLYEQTGFTRIDAAFYFLKT</sequence>
<dbReference type="InterPro" id="IPR016181">
    <property type="entry name" value="Acyl_CoA_acyltransferase"/>
</dbReference>
<evidence type="ECO:0000259" key="3">
    <source>
        <dbReference type="PROSITE" id="PS51186"/>
    </source>
</evidence>
<organism evidence="4">
    <name type="scientific">uncultured Cytophagales bacterium</name>
    <dbReference type="NCBI Taxonomy" id="158755"/>
    <lineage>
        <taxon>Bacteria</taxon>
        <taxon>Pseudomonadati</taxon>
        <taxon>Bacteroidota</taxon>
        <taxon>Sphingobacteriia</taxon>
        <taxon>Sphingobacteriales</taxon>
        <taxon>environmental samples</taxon>
    </lineage>
</organism>
<name>A0A6J4LXD3_9SPHI</name>
<dbReference type="GO" id="GO:0016747">
    <property type="term" value="F:acyltransferase activity, transferring groups other than amino-acyl groups"/>
    <property type="evidence" value="ECO:0007669"/>
    <property type="project" value="InterPro"/>
</dbReference>
<protein>
    <submittedName>
        <fullName evidence="4">Acetyltransferase, GNAT family</fullName>
    </submittedName>
</protein>
<dbReference type="CDD" id="cd04301">
    <property type="entry name" value="NAT_SF"/>
    <property type="match status" value="1"/>
</dbReference>
<dbReference type="AlphaFoldDB" id="A0A6J4LXD3"/>
<dbReference type="PANTHER" id="PTHR43877">
    <property type="entry name" value="AMINOALKYLPHOSPHONATE N-ACETYLTRANSFERASE-RELATED-RELATED"/>
    <property type="match status" value="1"/>
</dbReference>
<dbReference type="InterPro" id="IPR050832">
    <property type="entry name" value="Bact_Acetyltransf"/>
</dbReference>
<dbReference type="PANTHER" id="PTHR43877:SF2">
    <property type="entry name" value="AMINOALKYLPHOSPHONATE N-ACETYLTRANSFERASE-RELATED"/>
    <property type="match status" value="1"/>
</dbReference>
<keyword evidence="1 4" id="KW-0808">Transferase</keyword>
<dbReference type="SUPFAM" id="SSF55729">
    <property type="entry name" value="Acyl-CoA N-acyltransferases (Nat)"/>
    <property type="match status" value="1"/>
</dbReference>
<evidence type="ECO:0000256" key="1">
    <source>
        <dbReference type="ARBA" id="ARBA00022679"/>
    </source>
</evidence>
<dbReference type="EMBL" id="CADCTQ010000660">
    <property type="protein sequence ID" value="CAA9340687.1"/>
    <property type="molecule type" value="Genomic_DNA"/>
</dbReference>
<evidence type="ECO:0000256" key="2">
    <source>
        <dbReference type="ARBA" id="ARBA00023315"/>
    </source>
</evidence>
<dbReference type="PROSITE" id="PS51186">
    <property type="entry name" value="GNAT"/>
    <property type="match status" value="1"/>
</dbReference>
<gene>
    <name evidence="4" type="ORF">AVDCRST_MAG56-7868</name>
</gene>
<feature type="domain" description="N-acetyltransferase" evidence="3">
    <location>
        <begin position="3"/>
        <end position="149"/>
    </location>
</feature>
<keyword evidence="2" id="KW-0012">Acyltransferase</keyword>
<dbReference type="InterPro" id="IPR000182">
    <property type="entry name" value="GNAT_dom"/>
</dbReference>